<dbReference type="PATRIC" id="fig|1434117.4.peg.1102"/>
<evidence type="ECO:0000313" key="3">
    <source>
        <dbReference type="Proteomes" id="UP000033058"/>
    </source>
</evidence>
<accession>A0A0E3LEZ4</accession>
<dbReference type="GeneID" id="24850528"/>
<dbReference type="Pfam" id="PF13529">
    <property type="entry name" value="Peptidase_C39_2"/>
    <property type="match status" value="1"/>
</dbReference>
<reference evidence="2 3" key="1">
    <citation type="submission" date="2014-07" db="EMBL/GenBank/DDBJ databases">
        <title>Methanogenic archaea and the global carbon cycle.</title>
        <authorList>
            <person name="Henriksen J.R."/>
            <person name="Luke J."/>
            <person name="Reinhart S."/>
            <person name="Benedict M.N."/>
            <person name="Youngblut N.D."/>
            <person name="Metcalf M.E."/>
            <person name="Whitaker R.J."/>
            <person name="Metcalf W.W."/>
        </authorList>
    </citation>
    <scope>NUCLEOTIDE SEQUENCE [LARGE SCALE GENOMIC DNA]</scope>
    <source>
        <strain evidence="2 3">WWM610</strain>
    </source>
</reference>
<evidence type="ECO:0000259" key="1">
    <source>
        <dbReference type="Pfam" id="PF13529"/>
    </source>
</evidence>
<dbReference type="RefSeq" id="WP_048038924.1">
    <property type="nucleotide sequence ID" value="NZ_CP009509.1"/>
</dbReference>
<sequence>MIKNKIGIGTLILLILLVVMALIPAVSAQEEKDYSVTTENAFKHANANMISFIAAGTPGFENWTGASVDPNPLELYDINGKKLFFRFSVYKENKLIDTIDVCADKTLGPSIYDIVFDPEPYKATEAMKKSIEIAKSEYSDGKIKSTNLVVYSYPRIGAMTVVKDKTTGIEHRIFVDAYSLNEVEDKPATETEPGIWSMYDKILTNGKENNLKEWQKSDELAKSIEQAAANKGVNINAAVTEENIKKLSDEGVVKSSFTGKILDINGIGQERDVFCGPACIRMVCKYYNQPTPIPTQDTIYRGDGLWNWNPASIYTSGLSANDVVVWATYRWGKTGTIASSFSDSVAISEIENNRPFFSMIPGHFRLCKGYIVQDGYTYLRINDPLPVGSTYGNPGLLERTYGSSESTRIYVR</sequence>
<gene>
    <name evidence="2" type="ORF">MSMAW_0885</name>
</gene>
<dbReference type="HOGENOM" id="CLU_060686_1_0_2"/>
<dbReference type="Proteomes" id="UP000033058">
    <property type="component" value="Chromosome"/>
</dbReference>
<dbReference type="AlphaFoldDB" id="A0A0E3LEZ4"/>
<dbReference type="EMBL" id="CP009509">
    <property type="protein sequence ID" value="AKB39876.1"/>
    <property type="molecule type" value="Genomic_DNA"/>
</dbReference>
<name>A0A0E3LEZ4_METMZ</name>
<keyword evidence="2" id="KW-0808">Transferase</keyword>
<dbReference type="InterPro" id="IPR039564">
    <property type="entry name" value="Peptidase_C39-like"/>
</dbReference>
<feature type="domain" description="Peptidase C39-like" evidence="1">
    <location>
        <begin position="263"/>
        <end position="384"/>
    </location>
</feature>
<evidence type="ECO:0000313" key="2">
    <source>
        <dbReference type="EMBL" id="AKB39876.1"/>
    </source>
</evidence>
<organism evidence="2 3">
    <name type="scientific">Methanosarcina mazei WWM610</name>
    <dbReference type="NCBI Taxonomy" id="1434117"/>
    <lineage>
        <taxon>Archaea</taxon>
        <taxon>Methanobacteriati</taxon>
        <taxon>Methanobacteriota</taxon>
        <taxon>Stenosarchaea group</taxon>
        <taxon>Methanomicrobia</taxon>
        <taxon>Methanosarcinales</taxon>
        <taxon>Methanosarcinaceae</taxon>
        <taxon>Methanosarcina</taxon>
    </lineage>
</organism>
<dbReference type="Gene3D" id="3.90.70.10">
    <property type="entry name" value="Cysteine proteinases"/>
    <property type="match status" value="1"/>
</dbReference>
<dbReference type="GO" id="GO:0016740">
    <property type="term" value="F:transferase activity"/>
    <property type="evidence" value="ECO:0007669"/>
    <property type="project" value="UniProtKB-KW"/>
</dbReference>
<protein>
    <submittedName>
        <fullName evidence="2">GTPases-Sulfate adenylate transferase subunit 1</fullName>
    </submittedName>
</protein>
<proteinExistence type="predicted"/>